<protein>
    <submittedName>
        <fullName evidence="1">Uncharacterized protein</fullName>
    </submittedName>
</protein>
<name>K2AYL3_9BACT</name>
<dbReference type="EMBL" id="AMFJ01021594">
    <property type="protein sequence ID" value="EKD66847.1"/>
    <property type="molecule type" value="Genomic_DNA"/>
</dbReference>
<organism evidence="1">
    <name type="scientific">uncultured bacterium</name>
    <name type="common">gcode 4</name>
    <dbReference type="NCBI Taxonomy" id="1234023"/>
    <lineage>
        <taxon>Bacteria</taxon>
        <taxon>environmental samples</taxon>
    </lineage>
</organism>
<gene>
    <name evidence="1" type="ORF">ACD_49C00008G0011</name>
</gene>
<sequence length="70" mass="8438">MSENLETNIVVIGTDWNHYLAENFSNEELSWIWWKHISFFHRLSPIPRWVEVTEVVLKWIIKTKVADILN</sequence>
<accession>K2AYL3</accession>
<dbReference type="AlphaFoldDB" id="K2AYL3"/>
<reference evidence="1" key="1">
    <citation type="journal article" date="2012" name="Science">
        <title>Fermentation, hydrogen, and sulfur metabolism in multiple uncultivated bacterial phyla.</title>
        <authorList>
            <person name="Wrighton K.C."/>
            <person name="Thomas B.C."/>
            <person name="Sharon I."/>
            <person name="Miller C.S."/>
            <person name="Castelle C.J."/>
            <person name="VerBerkmoes N.C."/>
            <person name="Wilkins M.J."/>
            <person name="Hettich R.L."/>
            <person name="Lipton M.S."/>
            <person name="Williams K.H."/>
            <person name="Long P.E."/>
            <person name="Banfield J.F."/>
        </authorList>
    </citation>
    <scope>NUCLEOTIDE SEQUENCE [LARGE SCALE GENOMIC DNA]</scope>
</reference>
<comment type="caution">
    <text evidence="1">The sequence shown here is derived from an EMBL/GenBank/DDBJ whole genome shotgun (WGS) entry which is preliminary data.</text>
</comment>
<proteinExistence type="predicted"/>
<evidence type="ECO:0000313" key="1">
    <source>
        <dbReference type="EMBL" id="EKD66847.1"/>
    </source>
</evidence>